<keyword evidence="1" id="KW-0472">Membrane</keyword>
<feature type="transmembrane region" description="Helical" evidence="1">
    <location>
        <begin position="6"/>
        <end position="22"/>
    </location>
</feature>
<proteinExistence type="predicted"/>
<dbReference type="AlphaFoldDB" id="X1EMU2"/>
<dbReference type="EMBL" id="BART01030753">
    <property type="protein sequence ID" value="GAH18434.1"/>
    <property type="molecule type" value="Genomic_DNA"/>
</dbReference>
<keyword evidence="1" id="KW-0812">Transmembrane</keyword>
<dbReference type="GO" id="GO:0006281">
    <property type="term" value="P:DNA repair"/>
    <property type="evidence" value="ECO:0007669"/>
    <property type="project" value="InterPro"/>
</dbReference>
<dbReference type="Gene3D" id="3.30.1330.70">
    <property type="entry name" value="Holliday junction resolvase RusA"/>
    <property type="match status" value="1"/>
</dbReference>
<sequence>MKSYIKPVIFGIVILVLAIFILERTCPRSDAKYQKLKGELSTLRTELAESKKALVEKTKATDENTEELEKGKFQGTYTPKKTVTYEAYMKELFAIKYPAFIPLDSALTIHIWAGLLIPKSTSKKKEGMMKMGIIKPTKSPDVDNILKTVMDSLEKLAYKNDSQVVRVVIDKDDTQGPVNIGLFCV</sequence>
<organism evidence="2">
    <name type="scientific">marine sediment metagenome</name>
    <dbReference type="NCBI Taxonomy" id="412755"/>
    <lineage>
        <taxon>unclassified sequences</taxon>
        <taxon>metagenomes</taxon>
        <taxon>ecological metagenomes</taxon>
    </lineage>
</organism>
<evidence type="ECO:0000313" key="2">
    <source>
        <dbReference type="EMBL" id="GAH18434.1"/>
    </source>
</evidence>
<protein>
    <submittedName>
        <fullName evidence="2">Uncharacterized protein</fullName>
    </submittedName>
</protein>
<dbReference type="Pfam" id="PF05866">
    <property type="entry name" value="RusA"/>
    <property type="match status" value="1"/>
</dbReference>
<name>X1EMU2_9ZZZZ</name>
<dbReference type="GO" id="GO:0000287">
    <property type="term" value="F:magnesium ion binding"/>
    <property type="evidence" value="ECO:0007669"/>
    <property type="project" value="InterPro"/>
</dbReference>
<accession>X1EMU2</accession>
<dbReference type="InterPro" id="IPR008822">
    <property type="entry name" value="Endonuclease_RusA-like"/>
</dbReference>
<dbReference type="GO" id="GO:0006310">
    <property type="term" value="P:DNA recombination"/>
    <property type="evidence" value="ECO:0007669"/>
    <property type="project" value="InterPro"/>
</dbReference>
<dbReference type="SUPFAM" id="SSF103084">
    <property type="entry name" value="Holliday junction resolvase RusA"/>
    <property type="match status" value="1"/>
</dbReference>
<gene>
    <name evidence="2" type="ORF">S01H4_53584</name>
</gene>
<comment type="caution">
    <text evidence="2">The sequence shown here is derived from an EMBL/GenBank/DDBJ whole genome shotgun (WGS) entry which is preliminary data.</text>
</comment>
<dbReference type="InterPro" id="IPR036614">
    <property type="entry name" value="RusA-like_sf"/>
</dbReference>
<evidence type="ECO:0000256" key="1">
    <source>
        <dbReference type="SAM" id="Phobius"/>
    </source>
</evidence>
<keyword evidence="1" id="KW-1133">Transmembrane helix</keyword>
<reference evidence="2" key="1">
    <citation type="journal article" date="2014" name="Front. Microbiol.">
        <title>High frequency of phylogenetically diverse reductive dehalogenase-homologous genes in deep subseafloor sedimentary metagenomes.</title>
        <authorList>
            <person name="Kawai M."/>
            <person name="Futagami T."/>
            <person name="Toyoda A."/>
            <person name="Takaki Y."/>
            <person name="Nishi S."/>
            <person name="Hori S."/>
            <person name="Arai W."/>
            <person name="Tsubouchi T."/>
            <person name="Morono Y."/>
            <person name="Uchiyama I."/>
            <person name="Ito T."/>
            <person name="Fujiyama A."/>
            <person name="Inagaki F."/>
            <person name="Takami H."/>
        </authorList>
    </citation>
    <scope>NUCLEOTIDE SEQUENCE</scope>
    <source>
        <strain evidence="2">Expedition CK06-06</strain>
    </source>
</reference>